<feature type="transmembrane region" description="Helical" evidence="1">
    <location>
        <begin position="178"/>
        <end position="197"/>
    </location>
</feature>
<feature type="transmembrane region" description="Helical" evidence="1">
    <location>
        <begin position="141"/>
        <end position="158"/>
    </location>
</feature>
<feature type="transmembrane region" description="Helical" evidence="1">
    <location>
        <begin position="95"/>
        <end position="121"/>
    </location>
</feature>
<comment type="caution">
    <text evidence="2">The sequence shown here is derived from an EMBL/GenBank/DDBJ whole genome shotgun (WGS) entry which is preliminary data.</text>
</comment>
<keyword evidence="1" id="KW-1133">Transmembrane helix</keyword>
<dbReference type="AlphaFoldDB" id="A0A0P7D6E6"/>
<evidence type="ECO:0000313" key="3">
    <source>
        <dbReference type="Proteomes" id="UP000050378"/>
    </source>
</evidence>
<name>A0A0P7D6E6_9GAMM</name>
<sequence length="204" mass="22413">MRVVFPILAILIALVLLIPGVTQPVLTLEGKIDKSKLAKTGIEMIADEGDRNTRSVLMMASSMLGLDKLEGEIDAYKKTRSIWGTVNELANNKNYLVAALVAVFSIVIPTLKLLMQLLYCFLPVNRFKYLLGQLIQGLSKWSMVDVFVIALIVSYLAGNADGQMGELIKMHAELGDGFWYFTGYCLFAIAASCSIKIDKPLSSS</sequence>
<keyword evidence="1" id="KW-0812">Transmembrane</keyword>
<dbReference type="PATRIC" id="fig|570156.3.peg.2630"/>
<protein>
    <submittedName>
        <fullName evidence="2">Paraquat-inducible protein A</fullName>
    </submittedName>
</protein>
<organism evidence="2 3">
    <name type="scientific">Pseudoalteromonas lipolytica</name>
    <dbReference type="NCBI Taxonomy" id="570156"/>
    <lineage>
        <taxon>Bacteria</taxon>
        <taxon>Pseudomonadati</taxon>
        <taxon>Pseudomonadota</taxon>
        <taxon>Gammaproteobacteria</taxon>
        <taxon>Alteromonadales</taxon>
        <taxon>Pseudoalteromonadaceae</taxon>
        <taxon>Pseudoalteromonas</taxon>
    </lineage>
</organism>
<evidence type="ECO:0000313" key="2">
    <source>
        <dbReference type="EMBL" id="KPM84209.1"/>
    </source>
</evidence>
<dbReference type="EMBL" id="LJTC01000004">
    <property type="protein sequence ID" value="KPM84209.1"/>
    <property type="molecule type" value="Genomic_DNA"/>
</dbReference>
<evidence type="ECO:0000256" key="1">
    <source>
        <dbReference type="SAM" id="Phobius"/>
    </source>
</evidence>
<gene>
    <name evidence="2" type="ORF">AOG27_07865</name>
</gene>
<dbReference type="InterPro" id="IPR007498">
    <property type="entry name" value="PqiA-like"/>
</dbReference>
<dbReference type="RefSeq" id="WP_054552464.1">
    <property type="nucleotide sequence ID" value="NZ_LJTC01000004.1"/>
</dbReference>
<reference evidence="2 3" key="1">
    <citation type="submission" date="2015-09" db="EMBL/GenBank/DDBJ databases">
        <title>Draft Genome Sequence of Pseudoalteromonas lipolytica UCD-48B.</title>
        <authorList>
            <person name="Krusor M."/>
            <person name="Coil D.A."/>
            <person name="Lang J.M."/>
            <person name="Eisen J.A."/>
            <person name="Alexiev A."/>
        </authorList>
    </citation>
    <scope>NUCLEOTIDE SEQUENCE [LARGE SCALE GENOMIC DNA]</scope>
    <source>
        <strain evidence="2 3">UCD-48B</strain>
    </source>
</reference>
<dbReference type="STRING" id="570156.AOG27_07865"/>
<accession>A0A0P7D6E6</accession>
<keyword evidence="1" id="KW-0472">Membrane</keyword>
<dbReference type="Pfam" id="PF04403">
    <property type="entry name" value="PqiA"/>
    <property type="match status" value="1"/>
</dbReference>
<dbReference type="OrthoDB" id="9800207at2"/>
<proteinExistence type="predicted"/>
<dbReference type="Proteomes" id="UP000050378">
    <property type="component" value="Unassembled WGS sequence"/>
</dbReference>